<dbReference type="Pfam" id="PF00583">
    <property type="entry name" value="Acetyltransf_1"/>
    <property type="match status" value="1"/>
</dbReference>
<feature type="domain" description="N-acetyltransferase" evidence="3">
    <location>
        <begin position="3"/>
        <end position="149"/>
    </location>
</feature>
<gene>
    <name evidence="4" type="ORF">F6J89_31315</name>
</gene>
<dbReference type="InterPro" id="IPR050832">
    <property type="entry name" value="Bact_Acetyltransf"/>
</dbReference>
<proteinExistence type="predicted"/>
<sequence length="149" mass="17475">METTFKIATVSDLSTLVEFMREYYEYDHLAFDESIAHKVLEEILQDNSLGNVWLIHQGDEAVGYVALTLDYSLEFHGHNAFIDELYIREKYRGCGIGTSTLQFMEKVCRDLGIKALHLEVEYQNTKAKSFYDKSGFEAHERYFMTKWIY</sequence>
<evidence type="ECO:0000313" key="4">
    <source>
        <dbReference type="EMBL" id="NER31977.1"/>
    </source>
</evidence>
<dbReference type="PANTHER" id="PTHR43877">
    <property type="entry name" value="AMINOALKYLPHOSPHONATE N-ACETYLTRANSFERASE-RELATED-RELATED"/>
    <property type="match status" value="1"/>
</dbReference>
<keyword evidence="1 4" id="KW-0808">Transferase</keyword>
<dbReference type="Gene3D" id="3.40.630.30">
    <property type="match status" value="1"/>
</dbReference>
<dbReference type="AlphaFoldDB" id="A0A6B3NK22"/>
<protein>
    <submittedName>
        <fullName evidence="4">GNAT family N-acetyltransferase</fullName>
    </submittedName>
</protein>
<reference evidence="4" key="1">
    <citation type="submission" date="2019-11" db="EMBL/GenBank/DDBJ databases">
        <title>Genomic insights into an expanded diversity of filamentous marine cyanobacteria reveals the extraordinary biosynthetic potential of Moorea and Okeania.</title>
        <authorList>
            <person name="Ferreira Leao T."/>
            <person name="Wang M."/>
            <person name="Moss N."/>
            <person name="Da Silva R."/>
            <person name="Sanders J."/>
            <person name="Nurk S."/>
            <person name="Gurevich A."/>
            <person name="Humphrey G."/>
            <person name="Reher R."/>
            <person name="Zhu Q."/>
            <person name="Belda-Ferre P."/>
            <person name="Glukhov E."/>
            <person name="Rex R."/>
            <person name="Dorrestein P.C."/>
            <person name="Knight R."/>
            <person name="Pevzner P."/>
            <person name="Gerwick W.H."/>
            <person name="Gerwick L."/>
        </authorList>
    </citation>
    <scope>NUCLEOTIDE SEQUENCE</scope>
    <source>
        <strain evidence="4">SIO1C4</strain>
    </source>
</reference>
<accession>A0A6B3NK22</accession>
<comment type="caution">
    <text evidence="4">The sequence shown here is derived from an EMBL/GenBank/DDBJ whole genome shotgun (WGS) entry which is preliminary data.</text>
</comment>
<dbReference type="GO" id="GO:0016747">
    <property type="term" value="F:acyltransferase activity, transferring groups other than amino-acyl groups"/>
    <property type="evidence" value="ECO:0007669"/>
    <property type="project" value="InterPro"/>
</dbReference>
<dbReference type="EMBL" id="JAAHFQ010001010">
    <property type="protein sequence ID" value="NER31977.1"/>
    <property type="molecule type" value="Genomic_DNA"/>
</dbReference>
<dbReference type="CDD" id="cd04301">
    <property type="entry name" value="NAT_SF"/>
    <property type="match status" value="1"/>
</dbReference>
<dbReference type="PANTHER" id="PTHR43877:SF2">
    <property type="entry name" value="AMINOALKYLPHOSPHONATE N-ACETYLTRANSFERASE-RELATED"/>
    <property type="match status" value="1"/>
</dbReference>
<evidence type="ECO:0000259" key="3">
    <source>
        <dbReference type="PROSITE" id="PS51186"/>
    </source>
</evidence>
<evidence type="ECO:0000256" key="2">
    <source>
        <dbReference type="ARBA" id="ARBA00023315"/>
    </source>
</evidence>
<dbReference type="PROSITE" id="PS51186">
    <property type="entry name" value="GNAT"/>
    <property type="match status" value="1"/>
</dbReference>
<dbReference type="InterPro" id="IPR000182">
    <property type="entry name" value="GNAT_dom"/>
</dbReference>
<dbReference type="SUPFAM" id="SSF55729">
    <property type="entry name" value="Acyl-CoA N-acyltransferases (Nat)"/>
    <property type="match status" value="1"/>
</dbReference>
<keyword evidence="2" id="KW-0012">Acyltransferase</keyword>
<dbReference type="InterPro" id="IPR016181">
    <property type="entry name" value="Acyl_CoA_acyltransferase"/>
</dbReference>
<organism evidence="4">
    <name type="scientific">Symploca sp. SIO1C4</name>
    <dbReference type="NCBI Taxonomy" id="2607765"/>
    <lineage>
        <taxon>Bacteria</taxon>
        <taxon>Bacillati</taxon>
        <taxon>Cyanobacteriota</taxon>
        <taxon>Cyanophyceae</taxon>
        <taxon>Coleofasciculales</taxon>
        <taxon>Coleofasciculaceae</taxon>
        <taxon>Symploca</taxon>
    </lineage>
</organism>
<evidence type="ECO:0000256" key="1">
    <source>
        <dbReference type="ARBA" id="ARBA00022679"/>
    </source>
</evidence>
<name>A0A6B3NK22_9CYAN</name>